<dbReference type="CDD" id="cd00009">
    <property type="entry name" value="AAA"/>
    <property type="match status" value="1"/>
</dbReference>
<keyword evidence="5" id="KW-0238">DNA-binding</keyword>
<evidence type="ECO:0000256" key="6">
    <source>
        <dbReference type="ARBA" id="ARBA00023163"/>
    </source>
</evidence>
<dbReference type="InterPro" id="IPR025944">
    <property type="entry name" value="Sigma_54_int_dom_CS"/>
</dbReference>
<dbReference type="InterPro" id="IPR025943">
    <property type="entry name" value="Sigma_54_int_dom_ATP-bd_2"/>
</dbReference>
<dbReference type="InterPro" id="IPR009057">
    <property type="entry name" value="Homeodomain-like_sf"/>
</dbReference>
<dbReference type="InterPro" id="IPR027417">
    <property type="entry name" value="P-loop_NTPase"/>
</dbReference>
<organism evidence="9 10">
    <name type="scientific">Planococcus shenhongbingii</name>
    <dbReference type="NCBI Taxonomy" id="3058398"/>
    <lineage>
        <taxon>Bacteria</taxon>
        <taxon>Bacillati</taxon>
        <taxon>Bacillota</taxon>
        <taxon>Bacilli</taxon>
        <taxon>Bacillales</taxon>
        <taxon>Caryophanaceae</taxon>
        <taxon>Planococcus</taxon>
    </lineage>
</organism>
<dbReference type="PROSITE" id="PS00676">
    <property type="entry name" value="SIGMA54_INTERACT_2"/>
    <property type="match status" value="1"/>
</dbReference>
<dbReference type="PANTHER" id="PTHR32071:SF57">
    <property type="entry name" value="C4-DICARBOXYLATE TRANSPORT TRANSCRIPTIONAL REGULATORY PROTEIN DCTD"/>
    <property type="match status" value="1"/>
</dbReference>
<dbReference type="SMART" id="SM00382">
    <property type="entry name" value="AAA"/>
    <property type="match status" value="1"/>
</dbReference>
<keyword evidence="3" id="KW-0067">ATP-binding</keyword>
<dbReference type="Proteomes" id="UP001172142">
    <property type="component" value="Unassembled WGS sequence"/>
</dbReference>
<dbReference type="PROSITE" id="PS50045">
    <property type="entry name" value="SIGMA54_INTERACT_4"/>
    <property type="match status" value="1"/>
</dbReference>
<dbReference type="RefSeq" id="WP_301856935.1">
    <property type="nucleotide sequence ID" value="NZ_JAUJWU010000003.1"/>
</dbReference>
<evidence type="ECO:0000313" key="10">
    <source>
        <dbReference type="Proteomes" id="UP001172142"/>
    </source>
</evidence>
<dbReference type="InterPro" id="IPR002078">
    <property type="entry name" value="Sigma_54_int"/>
</dbReference>
<gene>
    <name evidence="9" type="ORF">QWY13_12795</name>
</gene>
<evidence type="ECO:0000256" key="1">
    <source>
        <dbReference type="ARBA" id="ARBA00022741"/>
    </source>
</evidence>
<evidence type="ECO:0000256" key="7">
    <source>
        <dbReference type="ARBA" id="ARBA00029500"/>
    </source>
</evidence>
<evidence type="ECO:0000256" key="3">
    <source>
        <dbReference type="ARBA" id="ARBA00022840"/>
    </source>
</evidence>
<dbReference type="Gene3D" id="1.10.10.60">
    <property type="entry name" value="Homeodomain-like"/>
    <property type="match status" value="1"/>
</dbReference>
<dbReference type="InterPro" id="IPR030828">
    <property type="entry name" value="HTH_TyrR"/>
</dbReference>
<dbReference type="SUPFAM" id="SSF52540">
    <property type="entry name" value="P-loop containing nucleoside triphosphate hydrolases"/>
    <property type="match status" value="1"/>
</dbReference>
<comment type="caution">
    <text evidence="9">The sequence shown here is derived from an EMBL/GenBank/DDBJ whole genome shotgun (WGS) entry which is preliminary data.</text>
</comment>
<dbReference type="InterPro" id="IPR058031">
    <property type="entry name" value="AAA_lid_NorR"/>
</dbReference>
<dbReference type="Pfam" id="PF18024">
    <property type="entry name" value="HTH_50"/>
    <property type="match status" value="1"/>
</dbReference>
<dbReference type="EMBL" id="JAUJWU010000003">
    <property type="protein sequence ID" value="MDN7246366.1"/>
    <property type="molecule type" value="Genomic_DNA"/>
</dbReference>
<dbReference type="PANTHER" id="PTHR32071">
    <property type="entry name" value="TRANSCRIPTIONAL REGULATORY PROTEIN"/>
    <property type="match status" value="1"/>
</dbReference>
<keyword evidence="6" id="KW-0804">Transcription</keyword>
<feature type="domain" description="Sigma-54 factor interaction" evidence="8">
    <location>
        <begin position="116"/>
        <end position="345"/>
    </location>
</feature>
<evidence type="ECO:0000313" key="9">
    <source>
        <dbReference type="EMBL" id="MDN7246366.1"/>
    </source>
</evidence>
<sequence length="598" mass="67141">MEWKSVLLQIYDYLIVATKDGHICSANGEGAAFPDNISAYKTINELEIKLFTEGVYSQIETGLEKQVFRQTTWMGLDVLTTVFKDQNHFYFAYTHLVPSYIEREKTESIDFKSSSFIVNSQAMQEVASKLQKVAAVGVTVLLLGESGVGKEMAAKTIHRIGNRADKPFVSINCGAIPENLLESELFGFVDGAFTGAKRGGVEGKFRQAHTGILFLDEVGELSLSLQVKILRALEERVITPIGSSQSYPVDIQVVAATNRPLEEAVAKGEFREDLYYRLNVVPVMIPPLRDRVEEIPSLIQHFIQKFNARYHKEISFSPDALDYLCLQPWPGNIRELENTVDRLIVLSNDSVITSSLIEQIIPPKFPSRVTSPMISQLMPLQEAVEMVEEELITMAMDQYKSVKLASNILGISQPTMSRKYKKIREMQNNGVGQLSKRRILEEQLNKHLRSITVVTAVTISPEEVRNAMKDTANAALQAPLSQKFTAIHQQEGGIKWVYVFQMQPDGKVLHVAASNDFVIEPGEEYIGPPEMMKVIYEAFKGKSGVTPLYEDEYGVWKSSAAPLYDEFGQIIAIIGFDYSEEYVNSELQRLSKQLNITL</sequence>
<evidence type="ECO:0000259" key="8">
    <source>
        <dbReference type="PROSITE" id="PS50045"/>
    </source>
</evidence>
<dbReference type="SUPFAM" id="SSF46689">
    <property type="entry name" value="Homeodomain-like"/>
    <property type="match status" value="1"/>
</dbReference>
<proteinExistence type="predicted"/>
<dbReference type="InterPro" id="IPR003593">
    <property type="entry name" value="AAA+_ATPase"/>
</dbReference>
<dbReference type="Pfam" id="PF25601">
    <property type="entry name" value="AAA_lid_14"/>
    <property type="match status" value="1"/>
</dbReference>
<keyword evidence="4" id="KW-0805">Transcription regulation</keyword>
<evidence type="ECO:0000256" key="2">
    <source>
        <dbReference type="ARBA" id="ARBA00022797"/>
    </source>
</evidence>
<name>A0ABT8NEU6_9BACL</name>
<protein>
    <recommendedName>
        <fullName evidence="7">HTH-type transcriptional regulatory protein TyrR</fullName>
    </recommendedName>
</protein>
<evidence type="ECO:0000256" key="5">
    <source>
        <dbReference type="ARBA" id="ARBA00023125"/>
    </source>
</evidence>
<dbReference type="Gene3D" id="3.40.50.300">
    <property type="entry name" value="P-loop containing nucleotide triphosphate hydrolases"/>
    <property type="match status" value="1"/>
</dbReference>
<keyword evidence="1" id="KW-0547">Nucleotide-binding</keyword>
<dbReference type="Gene3D" id="1.10.8.60">
    <property type="match status" value="1"/>
</dbReference>
<keyword evidence="10" id="KW-1185">Reference proteome</keyword>
<accession>A0ABT8NEU6</accession>
<dbReference type="PROSITE" id="PS00688">
    <property type="entry name" value="SIGMA54_INTERACT_3"/>
    <property type="match status" value="1"/>
</dbReference>
<reference evidence="9 10" key="1">
    <citation type="submission" date="2023-07" db="EMBL/GenBank/DDBJ databases">
        <title>Novel species in genus Planococcus.</title>
        <authorList>
            <person name="Ning S."/>
        </authorList>
    </citation>
    <scope>NUCLEOTIDE SEQUENCE [LARGE SCALE GENOMIC DNA]</scope>
    <source>
        <strain evidence="9 10">N017</strain>
    </source>
</reference>
<keyword evidence="2" id="KW-0058">Aromatic hydrocarbons catabolism</keyword>
<evidence type="ECO:0000256" key="4">
    <source>
        <dbReference type="ARBA" id="ARBA00023015"/>
    </source>
</evidence>
<dbReference type="Pfam" id="PF00158">
    <property type="entry name" value="Sigma54_activat"/>
    <property type="match status" value="1"/>
</dbReference>